<evidence type="ECO:0000313" key="1">
    <source>
        <dbReference type="EMBL" id="AEV68744.1"/>
    </source>
</evidence>
<dbReference type="Proteomes" id="UP000005435">
    <property type="component" value="Chromosome"/>
</dbReference>
<sequence length="113" mass="12389">MKLLFFVLNKVEKLDDLLTAFVNNDIKGATVIDSIGMARLLSTKHDDDEISFLSSLRAFLNPEREKSNIILTVIQDSQLETAVSVIESVVGDLSSKDTGVVFSVPVDFAKGLM</sequence>
<gene>
    <name evidence="1" type="ordered locus">Clocl_2150</name>
</gene>
<name>G8LX53_ACECE</name>
<organism evidence="1 2">
    <name type="scientific">Acetivibrio clariflavus (strain DSM 19732 / NBRC 101661 / EBR45)</name>
    <name type="common">Clostridium clariflavum</name>
    <dbReference type="NCBI Taxonomy" id="720554"/>
    <lineage>
        <taxon>Bacteria</taxon>
        <taxon>Bacillati</taxon>
        <taxon>Bacillota</taxon>
        <taxon>Clostridia</taxon>
        <taxon>Eubacteriales</taxon>
        <taxon>Oscillospiraceae</taxon>
        <taxon>Acetivibrio</taxon>
    </lineage>
</organism>
<dbReference type="HOGENOM" id="CLU_155828_0_0_9"/>
<reference evidence="1 2" key="2">
    <citation type="journal article" date="2012" name="Stand. Genomic Sci.">
        <title>Complete Genome Sequence of Clostridium clariflavum DSM 19732.</title>
        <authorList>
            <person name="Izquierdo J.A."/>
            <person name="Goodwin L."/>
            <person name="Davenport K.W."/>
            <person name="Teshima H."/>
            <person name="Bruce D."/>
            <person name="Detter C."/>
            <person name="Tapia R."/>
            <person name="Han S."/>
            <person name="Land M."/>
            <person name="Hauser L."/>
            <person name="Jeffries C.D."/>
            <person name="Han J."/>
            <person name="Pitluck S."/>
            <person name="Nolan M."/>
            <person name="Chen A."/>
            <person name="Huntemann M."/>
            <person name="Mavromatis K."/>
            <person name="Mikhailova N."/>
            <person name="Liolios K."/>
            <person name="Woyke T."/>
            <person name="Lynd L.R."/>
        </authorList>
    </citation>
    <scope>NUCLEOTIDE SEQUENCE [LARGE SCALE GENOMIC DNA]</scope>
    <source>
        <strain evidence="2">DSM 19732 / NBRC 101661 / EBR45</strain>
    </source>
</reference>
<dbReference type="EMBL" id="CP003065">
    <property type="protein sequence ID" value="AEV68744.1"/>
    <property type="molecule type" value="Genomic_DNA"/>
</dbReference>
<dbReference type="eggNOG" id="ENOG50330FP">
    <property type="taxonomic scope" value="Bacteria"/>
</dbReference>
<keyword evidence="2" id="KW-1185">Reference proteome</keyword>
<dbReference type="OrthoDB" id="9810781at2"/>
<dbReference type="STRING" id="720554.Clocl_2150"/>
<reference evidence="2" key="1">
    <citation type="submission" date="2011-12" db="EMBL/GenBank/DDBJ databases">
        <title>Complete sequence of Clostridium clariflavum DSM 19732.</title>
        <authorList>
            <consortium name="US DOE Joint Genome Institute"/>
            <person name="Lucas S."/>
            <person name="Han J."/>
            <person name="Lapidus A."/>
            <person name="Cheng J.-F."/>
            <person name="Goodwin L."/>
            <person name="Pitluck S."/>
            <person name="Peters L."/>
            <person name="Teshima H."/>
            <person name="Detter J.C."/>
            <person name="Han C."/>
            <person name="Tapia R."/>
            <person name="Land M."/>
            <person name="Hauser L."/>
            <person name="Kyrpides N."/>
            <person name="Ivanova N."/>
            <person name="Pagani I."/>
            <person name="Kitzmiller T."/>
            <person name="Lynd L."/>
            <person name="Izquierdo J."/>
            <person name="Woyke T."/>
        </authorList>
    </citation>
    <scope>NUCLEOTIDE SEQUENCE [LARGE SCALE GENOMIC DNA]</scope>
    <source>
        <strain evidence="2">DSM 19732 / NBRC 101661 / EBR45</strain>
    </source>
</reference>
<proteinExistence type="predicted"/>
<evidence type="ECO:0008006" key="3">
    <source>
        <dbReference type="Google" id="ProtNLM"/>
    </source>
</evidence>
<dbReference type="RefSeq" id="WP_014255323.1">
    <property type="nucleotide sequence ID" value="NC_016627.1"/>
</dbReference>
<dbReference type="AlphaFoldDB" id="G8LX53"/>
<evidence type="ECO:0000313" key="2">
    <source>
        <dbReference type="Proteomes" id="UP000005435"/>
    </source>
</evidence>
<dbReference type="KEGG" id="ccl:Clocl_2150"/>
<dbReference type="InterPro" id="IPR011322">
    <property type="entry name" value="N-reg_PII-like_a/b"/>
</dbReference>
<dbReference type="SUPFAM" id="SSF54913">
    <property type="entry name" value="GlnB-like"/>
    <property type="match status" value="1"/>
</dbReference>
<accession>G8LX53</accession>
<protein>
    <recommendedName>
        <fullName evidence="3">Nitrogen regulatory protein P-II family</fullName>
    </recommendedName>
</protein>